<name>A0A2P2K9K0_RHIMU</name>
<dbReference type="EMBL" id="GGEC01021931">
    <property type="protein sequence ID" value="MBX02415.1"/>
    <property type="molecule type" value="Transcribed_RNA"/>
</dbReference>
<dbReference type="AlphaFoldDB" id="A0A2P2K9K0"/>
<organism evidence="1">
    <name type="scientific">Rhizophora mucronata</name>
    <name type="common">Asiatic mangrove</name>
    <dbReference type="NCBI Taxonomy" id="61149"/>
    <lineage>
        <taxon>Eukaryota</taxon>
        <taxon>Viridiplantae</taxon>
        <taxon>Streptophyta</taxon>
        <taxon>Embryophyta</taxon>
        <taxon>Tracheophyta</taxon>
        <taxon>Spermatophyta</taxon>
        <taxon>Magnoliopsida</taxon>
        <taxon>eudicotyledons</taxon>
        <taxon>Gunneridae</taxon>
        <taxon>Pentapetalae</taxon>
        <taxon>rosids</taxon>
        <taxon>fabids</taxon>
        <taxon>Malpighiales</taxon>
        <taxon>Rhizophoraceae</taxon>
        <taxon>Rhizophora</taxon>
    </lineage>
</organism>
<reference evidence="1" key="1">
    <citation type="submission" date="2018-02" db="EMBL/GenBank/DDBJ databases">
        <title>Rhizophora mucronata_Transcriptome.</title>
        <authorList>
            <person name="Meera S.P."/>
            <person name="Sreeshan A."/>
            <person name="Augustine A."/>
        </authorList>
    </citation>
    <scope>NUCLEOTIDE SEQUENCE</scope>
    <source>
        <tissue evidence="1">Leaf</tissue>
    </source>
</reference>
<sequence>MMCLFLNHLRLLLLKVRLLLL</sequence>
<evidence type="ECO:0000313" key="1">
    <source>
        <dbReference type="EMBL" id="MBX02415.1"/>
    </source>
</evidence>
<accession>A0A2P2K9K0</accession>
<proteinExistence type="predicted"/>
<protein>
    <submittedName>
        <fullName evidence="1">Uncharacterized protein</fullName>
    </submittedName>
</protein>